<dbReference type="EMBL" id="AE010299">
    <property type="protein sequence ID" value="AAM04924.1"/>
    <property type="molecule type" value="Genomic_DNA"/>
</dbReference>
<gene>
    <name evidence="2" type="ordered locus">MA_1510</name>
</gene>
<dbReference type="GO" id="GO:0006518">
    <property type="term" value="P:peptide metabolic process"/>
    <property type="evidence" value="ECO:0000318"/>
    <property type="project" value="GO_Central"/>
</dbReference>
<dbReference type="InterPro" id="IPR018247">
    <property type="entry name" value="EF_Hand_1_Ca_BS"/>
</dbReference>
<dbReference type="InterPro" id="IPR015943">
    <property type="entry name" value="WD40/YVTN_repeat-like_dom_sf"/>
</dbReference>
<dbReference type="SMART" id="SM00089">
    <property type="entry name" value="PKD"/>
    <property type="match status" value="1"/>
</dbReference>
<dbReference type="EnsemblBacteria" id="AAM04924">
    <property type="protein sequence ID" value="AAM04924"/>
    <property type="gene ID" value="MA_1510"/>
</dbReference>
<dbReference type="HOGENOM" id="CLU_232179_0_0_2"/>
<evidence type="ECO:0000259" key="1">
    <source>
        <dbReference type="PROSITE" id="PS50093"/>
    </source>
</evidence>
<dbReference type="KEGG" id="mac:MA_1510"/>
<dbReference type="SUPFAM" id="SSF63446">
    <property type="entry name" value="Type I dockerin domain"/>
    <property type="match status" value="1"/>
</dbReference>
<dbReference type="Pfam" id="PF08309">
    <property type="entry name" value="LVIVD"/>
    <property type="match status" value="7"/>
</dbReference>
<feature type="domain" description="PKD" evidence="1">
    <location>
        <begin position="1957"/>
        <end position="2045"/>
    </location>
</feature>
<name>Q8TQN0_METAC</name>
<accession>Q8TQN0</accession>
<reference evidence="2 3" key="1">
    <citation type="journal article" date="2002" name="Genome Res.">
        <title>The genome of Methanosarcina acetivorans reveals extensive metabolic and physiological diversity.</title>
        <authorList>
            <person name="Galagan J.E."/>
            <person name="Nusbaum C."/>
            <person name="Roy A."/>
            <person name="Endrizzi M.G."/>
            <person name="Macdonald P."/>
            <person name="FitzHugh W."/>
            <person name="Calvo S."/>
            <person name="Engels R."/>
            <person name="Smirnov S."/>
            <person name="Atnoor D."/>
            <person name="Brown A."/>
            <person name="Allen N."/>
            <person name="Naylor J."/>
            <person name="Stange-Thomann N."/>
            <person name="DeArellano K."/>
            <person name="Johnson R."/>
            <person name="Linton L."/>
            <person name="McEwan P."/>
            <person name="McKernan K."/>
            <person name="Talamas J."/>
            <person name="Tirrell A."/>
            <person name="Ye W."/>
            <person name="Zimmer A."/>
            <person name="Barber R.D."/>
            <person name="Cann I."/>
            <person name="Graham D.E."/>
            <person name="Grahame D.A."/>
            <person name="Guss A."/>
            <person name="Hedderich R."/>
            <person name="Ingram-Smith C."/>
            <person name="Kuettner C.H."/>
            <person name="Krzycki J.A."/>
            <person name="Leigh J.A."/>
            <person name="Li W."/>
            <person name="Liu J."/>
            <person name="Mukhopadhyay B."/>
            <person name="Reeve J.N."/>
            <person name="Smith K."/>
            <person name="Springer T.A."/>
            <person name="Umayam L.A."/>
            <person name="White O."/>
            <person name="White R.H."/>
            <person name="de Macario E.C."/>
            <person name="Ferry J.G."/>
            <person name="Jarrell K.F."/>
            <person name="Jing H."/>
            <person name="Macario A.J.L."/>
            <person name="Paulsen I."/>
            <person name="Pritchett M."/>
            <person name="Sowers K.R."/>
            <person name="Swanson R.V."/>
            <person name="Zinder S.H."/>
            <person name="Lander E."/>
            <person name="Metcalf W.W."/>
            <person name="Birren B."/>
        </authorList>
    </citation>
    <scope>NUCLEOTIDE SEQUENCE [LARGE SCALE GENOMIC DNA]</scope>
    <source>
        <strain evidence="3">ATCC 35395 / DSM 2834 / JCM 12185 / C2A</strain>
    </source>
</reference>
<dbReference type="InterPro" id="IPR013207">
    <property type="entry name" value="LGFP"/>
</dbReference>
<dbReference type="InterPro" id="IPR013783">
    <property type="entry name" value="Ig-like_fold"/>
</dbReference>
<dbReference type="InterPro" id="IPR036439">
    <property type="entry name" value="Dockerin_dom_sf"/>
</dbReference>
<dbReference type="GO" id="GO:0004181">
    <property type="term" value="F:metallocarboxypeptidase activity"/>
    <property type="evidence" value="ECO:0000318"/>
    <property type="project" value="GO_Central"/>
</dbReference>
<proteinExistence type="predicted"/>
<dbReference type="GO" id="GO:0005615">
    <property type="term" value="C:extracellular space"/>
    <property type="evidence" value="ECO:0000318"/>
    <property type="project" value="GO_Central"/>
</dbReference>
<dbReference type="Proteomes" id="UP000002487">
    <property type="component" value="Chromosome"/>
</dbReference>
<dbReference type="Gene3D" id="2.130.10.10">
    <property type="entry name" value="YVTN repeat-like/Quinoprotein amine dehydrogenase"/>
    <property type="match status" value="1"/>
</dbReference>
<dbReference type="Gene3D" id="2.60.40.10">
    <property type="entry name" value="Immunoglobulins"/>
    <property type="match status" value="1"/>
</dbReference>
<dbReference type="InterPro" id="IPR011044">
    <property type="entry name" value="Quino_amine_DH_bsu"/>
</dbReference>
<dbReference type="PROSITE" id="PS50093">
    <property type="entry name" value="PKD"/>
    <property type="match status" value="1"/>
</dbReference>
<dbReference type="Pfam" id="PF18911">
    <property type="entry name" value="PKD_4"/>
    <property type="match status" value="1"/>
</dbReference>
<dbReference type="Pfam" id="PF08310">
    <property type="entry name" value="LGFP"/>
    <property type="match status" value="2"/>
</dbReference>
<dbReference type="InterPro" id="IPR000601">
    <property type="entry name" value="PKD_dom"/>
</dbReference>
<dbReference type="InParanoid" id="Q8TQN0"/>
<organism evidence="2 3">
    <name type="scientific">Methanosarcina acetivorans (strain ATCC 35395 / DSM 2834 / JCM 12185 / C2A)</name>
    <dbReference type="NCBI Taxonomy" id="188937"/>
    <lineage>
        <taxon>Archaea</taxon>
        <taxon>Methanobacteriati</taxon>
        <taxon>Methanobacteriota</taxon>
        <taxon>Stenosarchaea group</taxon>
        <taxon>Methanomicrobia</taxon>
        <taxon>Methanosarcinales</taxon>
        <taxon>Methanosarcinaceae</taxon>
        <taxon>Methanosarcina</taxon>
    </lineage>
</organism>
<dbReference type="GO" id="GO:0016485">
    <property type="term" value="P:protein processing"/>
    <property type="evidence" value="ECO:0000318"/>
    <property type="project" value="GO_Central"/>
</dbReference>
<evidence type="ECO:0000313" key="3">
    <source>
        <dbReference type="Proteomes" id="UP000002487"/>
    </source>
</evidence>
<dbReference type="PROSITE" id="PS00018">
    <property type="entry name" value="EF_HAND_1"/>
    <property type="match status" value="2"/>
</dbReference>
<dbReference type="GO" id="GO:0000272">
    <property type="term" value="P:polysaccharide catabolic process"/>
    <property type="evidence" value="ECO:0007669"/>
    <property type="project" value="InterPro"/>
</dbReference>
<protein>
    <recommendedName>
        <fullName evidence="1">PKD domain-containing protein</fullName>
    </recommendedName>
</protein>
<dbReference type="CDD" id="cd00146">
    <property type="entry name" value="PKD"/>
    <property type="match status" value="1"/>
</dbReference>
<dbReference type="InterPro" id="IPR013211">
    <property type="entry name" value="LVIVD"/>
</dbReference>
<evidence type="ECO:0000313" key="2">
    <source>
        <dbReference type="EMBL" id="AAM04924.1"/>
    </source>
</evidence>
<dbReference type="InterPro" id="IPR022409">
    <property type="entry name" value="PKD/Chitinase_dom"/>
</dbReference>
<keyword evidence="3" id="KW-1185">Reference proteome</keyword>
<sequence length="2115" mass="234564">MYSLMRINRGIICLPLLAVFLVMITGTSIADDVNVEFVSHLGRDVSNVAVSGDYAYIGQGNELVILDISDASNLSNLSEMGRVTTPSVINDITVKENYVYVADDSSGLVIVDISAPTSPTLEGNYDTGYAYGVSVSGNCAYVADLHDGLVIVDVSTSTSPTLAGMGSYNSGDAWDVAVSGKYAYVAFGAGLVIVDISAPTSPTLVGSYDTGYAYSVSVSDNYAYITDYTTGLFIVDVSTPTSPTRVGSYDTEDIDGNTRGVAVSGNYAYVVDGDKGLVIVDISNPTSPTLASSYDTDGNAKGIAVSGNYIYVADGDNGLVILRTDIQDQGLIDGSLVQVEGSSDVYLIKNGMKHLFTSPEALLWNEHSFDNIISVTSEILQNYPDGEDISISQPIIDKYHALGGEPIFGAPSGEGEKVGDQDSAGTYCSYVNFENGAIECFKNGDHTGEAYAIFNPLYTKWASLGYGKSVLGYPIDNMSEVQNSKFETPFRYQNFANGTENGSLEYNITSGNVFEIHGAIFAKWGSIGYADSVLGLVTTDEYEAAPSPFGTVGRYSKFENGTIHWISDKEGENEEHPYRGEAFVTSGYLNEVHTNLGGTSSDLGFPITDQREKDGHDYCVFEGGIIDWNDSTGTYDVKLGYEGLLFRAKDGIDVYLIENGEKRYFTSPEALEWNGRSFDEVINVSSKTLDSIPSGPNISISQEIIDKYYALKGSTTFGQPDGKGELNGEQDQDGNYCSYVNFENGSIECFKNGPHVGEAYAVLNPLFTKWRELGYGAGILGYPIGDMSEIRTSSKNTDYRYQLFANGTENGSLEYNITSGNVFEIHGAIFAKWGSIGYADSVLGLVTSDERDAVPSFKGTTGRVSDFENGHLHWHGSGDHYMNTNMTYGELDQLYTEIGGTASELGFPITDQKEIDENGHCYCEFENGNIGWNEAEGKYKAYLTSEIYIELYFDRTYFDTVNHMEQTQSHASEFEAGDTLKGYVNTNMIIDDHTVNTYVKMIMPDGTEKYAYRVDPFLPDNPLYFSDEKQPLTEDPWYAETNTWNWDIYKMTGTEPEGTYTWEFWYEDVNTGEVLGKSTASYNFSKMTDLGEFDERCKYYVRVSNIDDLGEIWVNGHYIKNATYYGDSGWVDIHEPRGDNFIEFKVTNAGGDWTYKFELMQNDSISETILWSDSCGVVGETGNGCNKNTDTGEVYDKVIRFKNTAPVNVNVMYAYNESEGDIEKFDGYFEGITDYYNENSYGTISLNFQVADNGNWFQVPHDIQWYNDNHVRHEISDGLHNFSYNNSAYEFAKDVIDGLDENVDYSDFDINLIIYAPSYTWKWIDSPDSPLGIEYKHVPVYLGSAQAIPIDSVTSNNDGSFDCAENWIVFPISSDYDEEVLAHEIGHQMGSLHHLINQDLYPSSGGGSNVSNWDVMHDNYACMSSFSKVNSGWLNFKEETEFKDYEIYPLDSLHFGDEVIKFKPNEYSDDFYIFEYRRAIGHDSILNNDQNRVNEDNPNGVIVIYTATNGSTLHTTTNSLTGKNETDTYTVHVLNSNLENNWNEPTFYNEVSSIEDLFYSYDKEEIDIVLKFINFSVVDVPDGNSAKINVQLENEIGLKGVILQMTNTIFYNLLFPYPLNYTVNPTLSLHAYTDDGNHVGMNYETGEYEVQIPGARTSGLQPNEREWIIVPEDVNVKYVVDSYANAKYMYQNPDLTGDFIDSYDLIGFYFDENGNDYSGKVTEHIAPGTQNEHSVVYSQNLDGTYSIEVSKQYDVSLLPPLTNADTLSFIKGDILPIKFTARNPDTGDLVFDDQVNVLIKNSTGTVIESFNTTSGVQVNSDEGYYTVDFYTADHPELIIGEKYSVLVTFGDINGGTGSGIAYFILTGSNSPSSITNLQSTNGTTWINWTWTNPTDPDFNRTEIYLNNIFQTNTSTEFFNATCLEPETEYTIGTHTVDTYGNVNETWVNLTATTKNAPIIVEAGPGQTVKKGTTVNFEGNFTASGLHTYSFHWDFGDGTNTTGSLTPSHVYEDAGAYEVTLTVTGENGDTGNDTLNITVTNASVSVFPGYTNPPTDPDKDGLYEDINGNGRLGFNDLVAYFANLDWIEENVPLEFFDYNKNGLIDFDDVVTLFDML</sequence>
<dbReference type="SUPFAM" id="SSF49299">
    <property type="entry name" value="PKD domain"/>
    <property type="match status" value="1"/>
</dbReference>
<dbReference type="PANTHER" id="PTHR11532:SF57">
    <property type="entry name" value="CARBOXYPEPTIDASE D, B"/>
    <property type="match status" value="1"/>
</dbReference>
<dbReference type="InterPro" id="IPR035986">
    <property type="entry name" value="PKD_dom_sf"/>
</dbReference>
<dbReference type="PANTHER" id="PTHR11532">
    <property type="entry name" value="PROTEASE M14 CARBOXYPEPTIDASE"/>
    <property type="match status" value="1"/>
</dbReference>
<dbReference type="SUPFAM" id="SSF50969">
    <property type="entry name" value="YVTN repeat-like/Quinoprotein amine dehydrogenase"/>
    <property type="match status" value="1"/>
</dbReference>
<dbReference type="InterPro" id="IPR050753">
    <property type="entry name" value="Peptidase_M14_domain"/>
</dbReference>